<dbReference type="GO" id="GO:0015211">
    <property type="term" value="F:purine nucleoside transmembrane transporter activity"/>
    <property type="evidence" value="ECO:0007669"/>
    <property type="project" value="UniProtKB-UniRule"/>
</dbReference>
<feature type="transmembrane region" description="Helical" evidence="7">
    <location>
        <begin position="295"/>
        <end position="321"/>
    </location>
</feature>
<dbReference type="PANTHER" id="PTHR31376:SF105">
    <property type="entry name" value="PURINE PERMEASE-RELATED"/>
    <property type="match status" value="1"/>
</dbReference>
<gene>
    <name evidence="8" type="ORF">GIB67_011695</name>
</gene>
<evidence type="ECO:0000256" key="3">
    <source>
        <dbReference type="ARBA" id="ARBA00022448"/>
    </source>
</evidence>
<protein>
    <recommendedName>
        <fullName evidence="7">Probable purine permease</fullName>
    </recommendedName>
</protein>
<dbReference type="OrthoDB" id="1865379at2759"/>
<evidence type="ECO:0000256" key="2">
    <source>
        <dbReference type="ARBA" id="ARBA00006213"/>
    </source>
</evidence>
<dbReference type="GO" id="GO:0016020">
    <property type="term" value="C:membrane"/>
    <property type="evidence" value="ECO:0007669"/>
    <property type="project" value="UniProtKB-SubCell"/>
</dbReference>
<keyword evidence="3 7" id="KW-0813">Transport</keyword>
<dbReference type="Pfam" id="PF16913">
    <property type="entry name" value="PUNUT"/>
    <property type="match status" value="1"/>
</dbReference>
<feature type="transmembrane region" description="Helical" evidence="7">
    <location>
        <begin position="204"/>
        <end position="223"/>
    </location>
</feature>
<comment type="similarity">
    <text evidence="2 7">Belongs to the purine permeases (TC 2.A.7.14) family.</text>
</comment>
<reference evidence="8 9" key="1">
    <citation type="journal article" date="2020" name="IScience">
        <title>Genome Sequencing of the Endangered Kingdonia uniflora (Circaeasteraceae, Ranunculales) Reveals Potential Mechanisms of Evolutionary Specialization.</title>
        <authorList>
            <person name="Sun Y."/>
            <person name="Deng T."/>
            <person name="Zhang A."/>
            <person name="Moore M.J."/>
            <person name="Landis J.B."/>
            <person name="Lin N."/>
            <person name="Zhang H."/>
            <person name="Zhang X."/>
            <person name="Huang J."/>
            <person name="Zhang X."/>
            <person name="Sun H."/>
            <person name="Wang H."/>
        </authorList>
    </citation>
    <scope>NUCLEOTIDE SEQUENCE [LARGE SCALE GENOMIC DNA]</scope>
    <source>
        <strain evidence="8">TB1705</strain>
        <tissue evidence="8">Leaf</tissue>
    </source>
</reference>
<evidence type="ECO:0000256" key="7">
    <source>
        <dbReference type="RuleBase" id="RU368015"/>
    </source>
</evidence>
<dbReference type="SUPFAM" id="SSF103481">
    <property type="entry name" value="Multidrug resistance efflux transporter EmrE"/>
    <property type="match status" value="1"/>
</dbReference>
<dbReference type="PANTHER" id="PTHR31376">
    <property type="entry name" value="OS09G0467300 PROTEIN-RELATED"/>
    <property type="match status" value="1"/>
</dbReference>
<feature type="transmembrane region" description="Helical" evidence="7">
    <location>
        <begin position="174"/>
        <end position="192"/>
    </location>
</feature>
<name>A0A7J7LU90_9MAGN</name>
<feature type="transmembrane region" description="Helical" evidence="7">
    <location>
        <begin position="341"/>
        <end position="364"/>
    </location>
</feature>
<keyword evidence="5 7" id="KW-1133">Transmembrane helix</keyword>
<evidence type="ECO:0000256" key="6">
    <source>
        <dbReference type="ARBA" id="ARBA00023136"/>
    </source>
</evidence>
<evidence type="ECO:0000313" key="8">
    <source>
        <dbReference type="EMBL" id="KAF6146223.1"/>
    </source>
</evidence>
<keyword evidence="4 7" id="KW-0812">Transmembrane</keyword>
<evidence type="ECO:0000256" key="4">
    <source>
        <dbReference type="ARBA" id="ARBA00022692"/>
    </source>
</evidence>
<dbReference type="AlphaFoldDB" id="A0A7J7LU90"/>
<dbReference type="EMBL" id="JACGCM010002002">
    <property type="protein sequence ID" value="KAF6146223.1"/>
    <property type="molecule type" value="Genomic_DNA"/>
</dbReference>
<dbReference type="InterPro" id="IPR037185">
    <property type="entry name" value="EmrE-like"/>
</dbReference>
<organism evidence="8 9">
    <name type="scientific">Kingdonia uniflora</name>
    <dbReference type="NCBI Taxonomy" id="39325"/>
    <lineage>
        <taxon>Eukaryota</taxon>
        <taxon>Viridiplantae</taxon>
        <taxon>Streptophyta</taxon>
        <taxon>Embryophyta</taxon>
        <taxon>Tracheophyta</taxon>
        <taxon>Spermatophyta</taxon>
        <taxon>Magnoliopsida</taxon>
        <taxon>Ranunculales</taxon>
        <taxon>Circaeasteraceae</taxon>
        <taxon>Kingdonia</taxon>
    </lineage>
</organism>
<keyword evidence="6 7" id="KW-0472">Membrane</keyword>
<keyword evidence="9" id="KW-1185">Reference proteome</keyword>
<dbReference type="InterPro" id="IPR030182">
    <property type="entry name" value="PUP_plant"/>
</dbReference>
<feature type="transmembrane region" description="Helical" evidence="7">
    <location>
        <begin position="369"/>
        <end position="390"/>
    </location>
</feature>
<comment type="caution">
    <text evidence="7">Lacks conserved residue(s) required for the propagation of feature annotation.</text>
</comment>
<comment type="caution">
    <text evidence="8">The sequence shown here is derived from an EMBL/GenBank/DDBJ whole genome shotgun (WGS) entry which is preliminary data.</text>
</comment>
<dbReference type="Proteomes" id="UP000541444">
    <property type="component" value="Unassembled WGS sequence"/>
</dbReference>
<feature type="transmembrane region" description="Helical" evidence="7">
    <location>
        <begin position="396"/>
        <end position="415"/>
    </location>
</feature>
<evidence type="ECO:0000256" key="1">
    <source>
        <dbReference type="ARBA" id="ARBA00004141"/>
    </source>
</evidence>
<evidence type="ECO:0000313" key="9">
    <source>
        <dbReference type="Proteomes" id="UP000541444"/>
    </source>
</evidence>
<comment type="subcellular location">
    <subcellularLocation>
        <location evidence="1 7">Membrane</location>
        <topology evidence="1 7">Multi-pass membrane protein</topology>
    </subcellularLocation>
</comment>
<proteinExistence type="inferred from homology"/>
<evidence type="ECO:0000256" key="5">
    <source>
        <dbReference type="ARBA" id="ARBA00022989"/>
    </source>
</evidence>
<sequence length="436" mass="49238">MRRYRLECDCELPIYFEVFRFDFVRKKEWDGIVGGTTTHFGFQISELLGFASLRLNSCHTCERRSVGLEVVGNGLAINREKVMEIWEWRKVVKVKVETECRGRVLCITGRWNHFGTPTFTPLFRSWGCKGLVVKLVADRRVPIVSLSILLSYFYRRKNNPEGSKTQPYFLTWRLFIAGAIIGVLLGVDNYLYSSGAGKLPVSTSSLLLSTQLAFTAIFAFIIVKQKFTSYSVNSVVLLIVASLILGLHASSDRPNQEPNKTYYAGFFLTLGAAVLYGIILPMIELMYKKANQNITYYFVMEMQLVISIFATAFCTVGMLVNRDFQGILKEAREYELGEAKYYLVLVATAVVWQCFLLGVAGVIFSSSSLLSGIMIAVLLPVTKVLAVIFFHEDFKVEKGIALVLSIWGFISYFYGEFKQSKKEKPTLNLKQNGSTT</sequence>
<feature type="transmembrane region" description="Helical" evidence="7">
    <location>
        <begin position="230"/>
        <end position="250"/>
    </location>
</feature>
<dbReference type="GO" id="GO:0005345">
    <property type="term" value="F:purine nucleobase transmembrane transporter activity"/>
    <property type="evidence" value="ECO:0007669"/>
    <property type="project" value="UniProtKB-UniRule"/>
</dbReference>
<feature type="transmembrane region" description="Helical" evidence="7">
    <location>
        <begin position="262"/>
        <end position="283"/>
    </location>
</feature>
<accession>A0A7J7LU90</accession>